<keyword evidence="3 10" id="KW-0349">Heme</keyword>
<keyword evidence="8 10" id="KW-0472">Membrane</keyword>
<keyword evidence="13" id="KW-1185">Reference proteome</keyword>
<evidence type="ECO:0000256" key="9">
    <source>
        <dbReference type="ARBA" id="ARBA00023239"/>
    </source>
</evidence>
<evidence type="ECO:0000256" key="5">
    <source>
        <dbReference type="ARBA" id="ARBA00022792"/>
    </source>
</evidence>
<dbReference type="PROSITE" id="PS00822">
    <property type="entry name" value="CYTO_HEME_LYASE_2"/>
    <property type="match status" value="1"/>
</dbReference>
<name>A0A8H6RSD9_9PEZI</name>
<organism evidence="12 13">
    <name type="scientific">Pseudocercospora fuligena</name>
    <dbReference type="NCBI Taxonomy" id="685502"/>
    <lineage>
        <taxon>Eukaryota</taxon>
        <taxon>Fungi</taxon>
        <taxon>Dikarya</taxon>
        <taxon>Ascomycota</taxon>
        <taxon>Pezizomycotina</taxon>
        <taxon>Dothideomycetes</taxon>
        <taxon>Dothideomycetidae</taxon>
        <taxon>Mycosphaerellales</taxon>
        <taxon>Mycosphaerellaceae</taxon>
        <taxon>Pseudocercospora</taxon>
    </lineage>
</organism>
<accession>A0A8H6RSD9</accession>
<dbReference type="InterPro" id="IPR000511">
    <property type="entry name" value="Holocyt_c/c1_synthase"/>
</dbReference>
<evidence type="ECO:0000256" key="7">
    <source>
        <dbReference type="ARBA" id="ARBA00023128"/>
    </source>
</evidence>
<sequence>MKGMSSDSEAACPVDHKTREAWLQAAKAKGEIKPPQHPHTGADDPSHTGDIREQYALRARQRFSLDTGTWTSTAASAAEPSAKRPKIYRLSTDREISTIPRLVNDPSALNSAEKAALPANNEGDTGHDTESGNWIYPSQEMFFNAMKRKGHEAEPSDMNSIVPIHNAVNEKAWQEIKKWEEGWGSERCGGPKLISFAGDSKKLTPKARWKSLMGYSAPFDRHDWVVDRCGRRIEYVIDFYKGRGGGISFYLDARPKLNSWDGIKMRIAKTFGW</sequence>
<evidence type="ECO:0000256" key="3">
    <source>
        <dbReference type="ARBA" id="ARBA00022617"/>
    </source>
</evidence>
<feature type="compositionally biased region" description="Basic and acidic residues" evidence="11">
    <location>
        <begin position="28"/>
        <end position="55"/>
    </location>
</feature>
<evidence type="ECO:0000256" key="6">
    <source>
        <dbReference type="ARBA" id="ARBA00023004"/>
    </source>
</evidence>
<evidence type="ECO:0000256" key="2">
    <source>
        <dbReference type="ARBA" id="ARBA00007255"/>
    </source>
</evidence>
<dbReference type="Pfam" id="PF01265">
    <property type="entry name" value="Cyto_heme_lyase"/>
    <property type="match status" value="1"/>
</dbReference>
<dbReference type="EC" id="4.4.1.17" evidence="10"/>
<dbReference type="AlphaFoldDB" id="A0A8H6RSD9"/>
<dbReference type="PANTHER" id="PTHR12743">
    <property type="entry name" value="CYTOCHROME C1 HEME LYASE"/>
    <property type="match status" value="1"/>
</dbReference>
<keyword evidence="4 10" id="KW-0479">Metal-binding</keyword>
<evidence type="ECO:0000256" key="10">
    <source>
        <dbReference type="RuleBase" id="RU363130"/>
    </source>
</evidence>
<keyword evidence="5 10" id="KW-0999">Mitochondrion inner membrane</keyword>
<evidence type="ECO:0000256" key="8">
    <source>
        <dbReference type="ARBA" id="ARBA00023136"/>
    </source>
</evidence>
<reference evidence="12" key="1">
    <citation type="submission" date="2020-04" db="EMBL/GenBank/DDBJ databases">
        <title>Draft genome resource of the tomato pathogen Pseudocercospora fuligena.</title>
        <authorList>
            <person name="Zaccaron A."/>
        </authorList>
    </citation>
    <scope>NUCLEOTIDE SEQUENCE</scope>
    <source>
        <strain evidence="12">PF001</strain>
    </source>
</reference>
<dbReference type="GO" id="GO:0005743">
    <property type="term" value="C:mitochondrial inner membrane"/>
    <property type="evidence" value="ECO:0007669"/>
    <property type="project" value="UniProtKB-SubCell"/>
</dbReference>
<dbReference type="GO" id="GO:0004408">
    <property type="term" value="F:holocytochrome-c synthase activity"/>
    <property type="evidence" value="ECO:0007669"/>
    <property type="project" value="UniProtKB-EC"/>
</dbReference>
<dbReference type="PANTHER" id="PTHR12743:SF0">
    <property type="entry name" value="HOLOCYTOCHROME C-TYPE SYNTHASE"/>
    <property type="match status" value="1"/>
</dbReference>
<comment type="similarity">
    <text evidence="2 10">Belongs to the cytochrome c-type heme lyase family.</text>
</comment>
<keyword evidence="9 10" id="KW-0456">Lyase</keyword>
<dbReference type="Proteomes" id="UP000660729">
    <property type="component" value="Unassembled WGS sequence"/>
</dbReference>
<evidence type="ECO:0000256" key="1">
    <source>
        <dbReference type="ARBA" id="ARBA00004273"/>
    </source>
</evidence>
<evidence type="ECO:0000313" key="12">
    <source>
        <dbReference type="EMBL" id="KAF7196339.1"/>
    </source>
</evidence>
<proteinExistence type="inferred from homology"/>
<evidence type="ECO:0000256" key="4">
    <source>
        <dbReference type="ARBA" id="ARBA00022723"/>
    </source>
</evidence>
<feature type="region of interest" description="Disordered" evidence="11">
    <location>
        <begin position="1"/>
        <end position="55"/>
    </location>
</feature>
<protein>
    <recommendedName>
        <fullName evidence="10">Holocytochrome c-type synthase</fullName>
        <ecNumber evidence="10">4.4.1.17</ecNumber>
    </recommendedName>
</protein>
<dbReference type="OrthoDB" id="4243at2759"/>
<comment type="catalytic activity">
    <reaction evidence="10">
        <text>holo-[cytochrome c] = apo-[cytochrome c] + heme b</text>
        <dbReference type="Rhea" id="RHEA:22648"/>
        <dbReference type="Rhea" id="RHEA-COMP:10725"/>
        <dbReference type="Rhea" id="RHEA-COMP:10726"/>
        <dbReference type="ChEBI" id="CHEBI:29950"/>
        <dbReference type="ChEBI" id="CHEBI:60344"/>
        <dbReference type="ChEBI" id="CHEBI:83739"/>
        <dbReference type="EC" id="4.4.1.17"/>
    </reaction>
</comment>
<comment type="caution">
    <text evidence="12">The sequence shown here is derived from an EMBL/GenBank/DDBJ whole genome shotgun (WGS) entry which is preliminary data.</text>
</comment>
<comment type="subcellular location">
    <subcellularLocation>
        <location evidence="1 10">Mitochondrion inner membrane</location>
    </subcellularLocation>
</comment>
<dbReference type="GO" id="GO:0046872">
    <property type="term" value="F:metal ion binding"/>
    <property type="evidence" value="ECO:0007669"/>
    <property type="project" value="UniProtKB-KW"/>
</dbReference>
<comment type="function">
    <text evidence="10">Lyase that catalyzes the covalent linking of the heme group to the cytochrome C apoprotein to produce the mature functional cytochrome.</text>
</comment>
<dbReference type="EMBL" id="JABCIY010000027">
    <property type="protein sequence ID" value="KAF7196339.1"/>
    <property type="molecule type" value="Genomic_DNA"/>
</dbReference>
<keyword evidence="7 10" id="KW-0496">Mitochondrion</keyword>
<dbReference type="PROSITE" id="PS00821">
    <property type="entry name" value="CYTO_HEME_LYASE_1"/>
    <property type="match status" value="1"/>
</dbReference>
<evidence type="ECO:0000313" key="13">
    <source>
        <dbReference type="Proteomes" id="UP000660729"/>
    </source>
</evidence>
<evidence type="ECO:0000256" key="11">
    <source>
        <dbReference type="SAM" id="MobiDB-lite"/>
    </source>
</evidence>
<gene>
    <name evidence="12" type="ORF">HII31_02406</name>
</gene>
<keyword evidence="6 10" id="KW-0408">Iron</keyword>